<name>A0AAV3S0B6_LITER</name>
<protein>
    <submittedName>
        <fullName evidence="2">Uncharacterized protein</fullName>
    </submittedName>
</protein>
<evidence type="ECO:0000313" key="2">
    <source>
        <dbReference type="EMBL" id="GAA0185566.1"/>
    </source>
</evidence>
<feature type="region of interest" description="Disordered" evidence="1">
    <location>
        <begin position="49"/>
        <end position="76"/>
    </location>
</feature>
<evidence type="ECO:0000256" key="1">
    <source>
        <dbReference type="SAM" id="MobiDB-lite"/>
    </source>
</evidence>
<dbReference type="AlphaFoldDB" id="A0AAV3S0B6"/>
<evidence type="ECO:0000313" key="3">
    <source>
        <dbReference type="Proteomes" id="UP001454036"/>
    </source>
</evidence>
<reference evidence="2 3" key="1">
    <citation type="submission" date="2024-01" db="EMBL/GenBank/DDBJ databases">
        <title>The complete chloroplast genome sequence of Lithospermum erythrorhizon: insights into the phylogenetic relationship among Boraginaceae species and the maternal lineages of purple gromwells.</title>
        <authorList>
            <person name="Okada T."/>
            <person name="Watanabe K."/>
        </authorList>
    </citation>
    <scope>NUCLEOTIDE SEQUENCE [LARGE SCALE GENOMIC DNA]</scope>
</reference>
<comment type="caution">
    <text evidence="2">The sequence shown here is derived from an EMBL/GenBank/DDBJ whole genome shotgun (WGS) entry which is preliminary data.</text>
</comment>
<accession>A0AAV3S0B6</accession>
<gene>
    <name evidence="2" type="ORF">LIER_32854</name>
</gene>
<keyword evidence="3" id="KW-1185">Reference proteome</keyword>
<proteinExistence type="predicted"/>
<dbReference type="Proteomes" id="UP001454036">
    <property type="component" value="Unassembled WGS sequence"/>
</dbReference>
<dbReference type="EMBL" id="BAABME010012827">
    <property type="protein sequence ID" value="GAA0185566.1"/>
    <property type="molecule type" value="Genomic_DNA"/>
</dbReference>
<organism evidence="2 3">
    <name type="scientific">Lithospermum erythrorhizon</name>
    <name type="common">Purple gromwell</name>
    <name type="synonym">Lithospermum officinale var. erythrorhizon</name>
    <dbReference type="NCBI Taxonomy" id="34254"/>
    <lineage>
        <taxon>Eukaryota</taxon>
        <taxon>Viridiplantae</taxon>
        <taxon>Streptophyta</taxon>
        <taxon>Embryophyta</taxon>
        <taxon>Tracheophyta</taxon>
        <taxon>Spermatophyta</taxon>
        <taxon>Magnoliopsida</taxon>
        <taxon>eudicotyledons</taxon>
        <taxon>Gunneridae</taxon>
        <taxon>Pentapetalae</taxon>
        <taxon>asterids</taxon>
        <taxon>lamiids</taxon>
        <taxon>Boraginales</taxon>
        <taxon>Boraginaceae</taxon>
        <taxon>Boraginoideae</taxon>
        <taxon>Lithospermeae</taxon>
        <taxon>Lithospermum</taxon>
    </lineage>
</organism>
<sequence>MVTVNHPTGLICLGARLTEMSKSFTKGERGTALHKTAILCTSLSTLEHGDPPYRPGSLHVQTLDGHPQEGASVGNQ</sequence>